<accession>A0A7X5TUK7</accession>
<dbReference type="Gene3D" id="1.20.120.530">
    <property type="entry name" value="GntR ligand-binding domain-like"/>
    <property type="match status" value="1"/>
</dbReference>
<dbReference type="InterPro" id="IPR036390">
    <property type="entry name" value="WH_DNA-bd_sf"/>
</dbReference>
<proteinExistence type="predicted"/>
<reference evidence="5 6" key="1">
    <citation type="submission" date="2020-02" db="EMBL/GenBank/DDBJ databases">
        <title>Sequencing the genomes of 1000 actinobacteria strains.</title>
        <authorList>
            <person name="Klenk H.-P."/>
        </authorList>
    </citation>
    <scope>NUCLEOTIDE SEQUENCE [LARGE SCALE GENOMIC DNA]</scope>
    <source>
        <strain evidence="5 6">DSM 27960</strain>
    </source>
</reference>
<dbReference type="GO" id="GO:0003700">
    <property type="term" value="F:DNA-binding transcription factor activity"/>
    <property type="evidence" value="ECO:0007669"/>
    <property type="project" value="InterPro"/>
</dbReference>
<dbReference type="SUPFAM" id="SSF46785">
    <property type="entry name" value="Winged helix' DNA-binding domain"/>
    <property type="match status" value="1"/>
</dbReference>
<name>A0A7X5TUK7_9MICO</name>
<dbReference type="AlphaFoldDB" id="A0A7X5TUK7"/>
<dbReference type="InterPro" id="IPR008920">
    <property type="entry name" value="TF_FadR/GntR_C"/>
</dbReference>
<comment type="caution">
    <text evidence="5">The sequence shown here is derived from an EMBL/GenBank/DDBJ whole genome shotgun (WGS) entry which is preliminary data.</text>
</comment>
<dbReference type="RefSeq" id="WP_167149491.1">
    <property type="nucleotide sequence ID" value="NZ_JAAMOX010000001.1"/>
</dbReference>
<evidence type="ECO:0000313" key="5">
    <source>
        <dbReference type="EMBL" id="NIH53677.1"/>
    </source>
</evidence>
<feature type="domain" description="HTH gntR-type" evidence="4">
    <location>
        <begin position="4"/>
        <end position="72"/>
    </location>
</feature>
<dbReference type="Pfam" id="PF00392">
    <property type="entry name" value="GntR"/>
    <property type="match status" value="1"/>
</dbReference>
<evidence type="ECO:0000313" key="6">
    <source>
        <dbReference type="Proteomes" id="UP000541033"/>
    </source>
</evidence>
<dbReference type="InterPro" id="IPR000524">
    <property type="entry name" value="Tscrpt_reg_HTH_GntR"/>
</dbReference>
<dbReference type="InterPro" id="IPR011711">
    <property type="entry name" value="GntR_C"/>
</dbReference>
<keyword evidence="2 5" id="KW-0238">DNA-binding</keyword>
<dbReference type="EMBL" id="JAAMOX010000001">
    <property type="protein sequence ID" value="NIH53677.1"/>
    <property type="molecule type" value="Genomic_DNA"/>
</dbReference>
<sequence>MARKSLVTEIVNAILDDIVNGVLPSEAGLPSEAEIAEAHDVSRLTAREAIRTLQAQGIIRVETGKGSFVNPVSEWESLDAVLRVSAAGTSDAEVAIQLLELRQIFETGAAGLAAVRRSDEDIAQLKANLAEMQQAHLDGDVGTFVRADLAFHDIILKASRNVFLGVMFEPLTRILTQRRAQTSRVHDIQAHAIVEHRGILEALTTGDPDLAKNAMDSHMRQTLEDLQTYVLSAAPAQR</sequence>
<dbReference type="PRINTS" id="PR00035">
    <property type="entry name" value="HTHGNTR"/>
</dbReference>
<dbReference type="SMART" id="SM00345">
    <property type="entry name" value="HTH_GNTR"/>
    <property type="match status" value="1"/>
</dbReference>
<evidence type="ECO:0000256" key="1">
    <source>
        <dbReference type="ARBA" id="ARBA00023015"/>
    </source>
</evidence>
<dbReference type="PROSITE" id="PS50949">
    <property type="entry name" value="HTH_GNTR"/>
    <property type="match status" value="1"/>
</dbReference>
<keyword evidence="3" id="KW-0804">Transcription</keyword>
<gene>
    <name evidence="5" type="ORF">FHX76_001545</name>
</gene>
<evidence type="ECO:0000256" key="3">
    <source>
        <dbReference type="ARBA" id="ARBA00023163"/>
    </source>
</evidence>
<evidence type="ECO:0000256" key="2">
    <source>
        <dbReference type="ARBA" id="ARBA00023125"/>
    </source>
</evidence>
<dbReference type="PANTHER" id="PTHR43537:SF44">
    <property type="entry name" value="GNTR FAMILY REGULATORY PROTEIN"/>
    <property type="match status" value="1"/>
</dbReference>
<dbReference type="GO" id="GO:0003677">
    <property type="term" value="F:DNA binding"/>
    <property type="evidence" value="ECO:0007669"/>
    <property type="project" value="UniProtKB-KW"/>
</dbReference>
<keyword evidence="6" id="KW-1185">Reference proteome</keyword>
<protein>
    <submittedName>
        <fullName evidence="5">DNA-binding FadR family transcriptional regulator</fullName>
    </submittedName>
</protein>
<dbReference type="Proteomes" id="UP000541033">
    <property type="component" value="Unassembled WGS sequence"/>
</dbReference>
<dbReference type="Pfam" id="PF07729">
    <property type="entry name" value="FCD"/>
    <property type="match status" value="1"/>
</dbReference>
<dbReference type="InterPro" id="IPR036388">
    <property type="entry name" value="WH-like_DNA-bd_sf"/>
</dbReference>
<evidence type="ECO:0000259" key="4">
    <source>
        <dbReference type="PROSITE" id="PS50949"/>
    </source>
</evidence>
<organism evidence="5 6">
    <name type="scientific">Lysinibacter cavernae</name>
    <dbReference type="NCBI Taxonomy" id="1640652"/>
    <lineage>
        <taxon>Bacteria</taxon>
        <taxon>Bacillati</taxon>
        <taxon>Actinomycetota</taxon>
        <taxon>Actinomycetes</taxon>
        <taxon>Micrococcales</taxon>
        <taxon>Microbacteriaceae</taxon>
        <taxon>Lysinibacter</taxon>
    </lineage>
</organism>
<keyword evidence="1" id="KW-0805">Transcription regulation</keyword>
<dbReference type="SUPFAM" id="SSF48008">
    <property type="entry name" value="GntR ligand-binding domain-like"/>
    <property type="match status" value="1"/>
</dbReference>
<dbReference type="SMART" id="SM00895">
    <property type="entry name" value="FCD"/>
    <property type="match status" value="1"/>
</dbReference>
<dbReference type="CDD" id="cd07377">
    <property type="entry name" value="WHTH_GntR"/>
    <property type="match status" value="1"/>
</dbReference>
<dbReference type="Gene3D" id="1.10.10.10">
    <property type="entry name" value="Winged helix-like DNA-binding domain superfamily/Winged helix DNA-binding domain"/>
    <property type="match status" value="1"/>
</dbReference>
<dbReference type="PANTHER" id="PTHR43537">
    <property type="entry name" value="TRANSCRIPTIONAL REGULATOR, GNTR FAMILY"/>
    <property type="match status" value="1"/>
</dbReference>